<feature type="transmembrane region" description="Helical" evidence="1">
    <location>
        <begin position="17"/>
        <end position="37"/>
    </location>
</feature>
<accession>A0A3M6UN28</accession>
<protein>
    <recommendedName>
        <fullName evidence="4">Ig-like domain-containing protein</fullName>
    </recommendedName>
</protein>
<sequence length="273" mass="31026">MAVTALRLQSFNLVCKCLYLFGVCTMFASFPLFGGAVGTDIRTECTNDKIRLSHPQLADPIQEKSYKELIWTVDDPEKQGQDKQKLVYCNEYFKCHKYNITGRYQQRIETTAAVRGVLYIKQKKFNDKLTYTCRVIHKGNKPPCDHTITVSSSANCLSTTVGKSIDLSRPIHGKFSKNDMEDISWYRILQDGGKEKIAHCSPSRVLCTLINCTRSCPEYLTRLKTDGLSVILTKVTPNDRGLRFQCELHPIGIQRAPRVYIIRVRDVALPRPG</sequence>
<proteinExistence type="predicted"/>
<dbReference type="PROSITE" id="PS00290">
    <property type="entry name" value="IG_MHC"/>
    <property type="match status" value="1"/>
</dbReference>
<dbReference type="AlphaFoldDB" id="A0A3M6UN28"/>
<evidence type="ECO:0000313" key="3">
    <source>
        <dbReference type="Proteomes" id="UP000275408"/>
    </source>
</evidence>
<organism evidence="2 3">
    <name type="scientific">Pocillopora damicornis</name>
    <name type="common">Cauliflower coral</name>
    <name type="synonym">Millepora damicornis</name>
    <dbReference type="NCBI Taxonomy" id="46731"/>
    <lineage>
        <taxon>Eukaryota</taxon>
        <taxon>Metazoa</taxon>
        <taxon>Cnidaria</taxon>
        <taxon>Anthozoa</taxon>
        <taxon>Hexacorallia</taxon>
        <taxon>Scleractinia</taxon>
        <taxon>Astrocoeniina</taxon>
        <taxon>Pocilloporidae</taxon>
        <taxon>Pocillopora</taxon>
    </lineage>
</organism>
<dbReference type="OrthoDB" id="5988493at2759"/>
<keyword evidence="1" id="KW-1133">Transmembrane helix</keyword>
<keyword evidence="3" id="KW-1185">Reference proteome</keyword>
<keyword evidence="1" id="KW-0472">Membrane</keyword>
<gene>
    <name evidence="2" type="ORF">pdam_00007264</name>
</gene>
<dbReference type="EMBL" id="RCHS01001135">
    <property type="protein sequence ID" value="RMX55032.1"/>
    <property type="molecule type" value="Genomic_DNA"/>
</dbReference>
<keyword evidence="1" id="KW-0812">Transmembrane</keyword>
<evidence type="ECO:0000256" key="1">
    <source>
        <dbReference type="SAM" id="Phobius"/>
    </source>
</evidence>
<reference evidence="2 3" key="1">
    <citation type="journal article" date="2018" name="Sci. Rep.">
        <title>Comparative analysis of the Pocillopora damicornis genome highlights role of immune system in coral evolution.</title>
        <authorList>
            <person name="Cunning R."/>
            <person name="Bay R.A."/>
            <person name="Gillette P."/>
            <person name="Baker A.C."/>
            <person name="Traylor-Knowles N."/>
        </authorList>
    </citation>
    <scope>NUCLEOTIDE SEQUENCE [LARGE SCALE GENOMIC DNA]</scope>
    <source>
        <strain evidence="2">RSMAS</strain>
        <tissue evidence="2">Whole animal</tissue>
    </source>
</reference>
<comment type="caution">
    <text evidence="2">The sequence shown here is derived from an EMBL/GenBank/DDBJ whole genome shotgun (WGS) entry which is preliminary data.</text>
</comment>
<name>A0A3M6UN28_POCDA</name>
<dbReference type="InterPro" id="IPR003006">
    <property type="entry name" value="Ig/MHC_CS"/>
</dbReference>
<evidence type="ECO:0000313" key="2">
    <source>
        <dbReference type="EMBL" id="RMX55032.1"/>
    </source>
</evidence>
<dbReference type="Proteomes" id="UP000275408">
    <property type="component" value="Unassembled WGS sequence"/>
</dbReference>
<evidence type="ECO:0008006" key="4">
    <source>
        <dbReference type="Google" id="ProtNLM"/>
    </source>
</evidence>